<dbReference type="InterPro" id="IPR007235">
    <property type="entry name" value="Glyco_trans_28_C"/>
</dbReference>
<comment type="function">
    <text evidence="10">Cell wall formation. Catalyzes the transfer of a GlcNAc subunit on undecaprenyl-pyrophosphoryl-MurNAc-pentapeptide (lipid intermediate I) to form undecaprenyl-pyrophosphoryl-MurNAc-(pentapeptide)GlcNAc (lipid intermediate II).</text>
</comment>
<gene>
    <name evidence="10 14" type="primary">murG</name>
    <name evidence="14" type="ORF">J3U87_20860</name>
</gene>
<evidence type="ECO:0000256" key="8">
    <source>
        <dbReference type="ARBA" id="ARBA00023306"/>
    </source>
</evidence>
<dbReference type="GO" id="GO:0005886">
    <property type="term" value="C:plasma membrane"/>
    <property type="evidence" value="ECO:0007669"/>
    <property type="project" value="UniProtKB-SubCell"/>
</dbReference>
<dbReference type="Gene3D" id="3.40.50.2000">
    <property type="entry name" value="Glycogen Phosphorylase B"/>
    <property type="match status" value="2"/>
</dbReference>
<dbReference type="PANTHER" id="PTHR21015:SF22">
    <property type="entry name" value="GLYCOSYLTRANSFERASE"/>
    <property type="match status" value="1"/>
</dbReference>
<accession>A0A8A4TFS5</accession>
<keyword evidence="8 10" id="KW-0131">Cell cycle</keyword>
<evidence type="ECO:0000256" key="5">
    <source>
        <dbReference type="ARBA" id="ARBA00022960"/>
    </source>
</evidence>
<feature type="binding site" evidence="10">
    <location>
        <position position="288"/>
    </location>
    <ligand>
        <name>UDP-N-acetyl-alpha-D-glucosamine</name>
        <dbReference type="ChEBI" id="CHEBI:57705"/>
    </ligand>
</feature>
<comment type="similarity">
    <text evidence="10">Belongs to the glycosyltransferase 28 family. MurG subfamily.</text>
</comment>
<feature type="transmembrane region" description="Helical" evidence="11">
    <location>
        <begin position="75"/>
        <end position="91"/>
    </location>
</feature>
<dbReference type="GO" id="GO:0050511">
    <property type="term" value="F:undecaprenyldiphospho-muramoylpentapeptide beta-N-acetylglucosaminyltransferase activity"/>
    <property type="evidence" value="ECO:0007669"/>
    <property type="project" value="UniProtKB-UniRule"/>
</dbReference>
<feature type="binding site" evidence="10">
    <location>
        <position position="188"/>
    </location>
    <ligand>
        <name>UDP-N-acetyl-alpha-D-glucosamine</name>
        <dbReference type="ChEBI" id="CHEBI:57705"/>
    </ligand>
</feature>
<evidence type="ECO:0000256" key="2">
    <source>
        <dbReference type="ARBA" id="ARBA00022618"/>
    </source>
</evidence>
<keyword evidence="6 10" id="KW-0573">Peptidoglycan synthesis</keyword>
<proteinExistence type="inferred from homology"/>
<keyword evidence="3 10" id="KW-0328">Glycosyltransferase</keyword>
<dbReference type="GO" id="GO:0008360">
    <property type="term" value="P:regulation of cell shape"/>
    <property type="evidence" value="ECO:0007669"/>
    <property type="project" value="UniProtKB-KW"/>
</dbReference>
<evidence type="ECO:0000256" key="9">
    <source>
        <dbReference type="ARBA" id="ARBA00023316"/>
    </source>
</evidence>
<dbReference type="UniPathway" id="UPA00219"/>
<feature type="domain" description="Glycosyl transferase family 28 C-terminal" evidence="13">
    <location>
        <begin position="182"/>
        <end position="330"/>
    </location>
</feature>
<evidence type="ECO:0000313" key="14">
    <source>
        <dbReference type="EMBL" id="QTD48042.1"/>
    </source>
</evidence>
<keyword evidence="9 10" id="KW-0961">Cell wall biogenesis/degradation</keyword>
<feature type="binding site" evidence="10">
    <location>
        <begin position="12"/>
        <end position="14"/>
    </location>
    <ligand>
        <name>UDP-N-acetyl-alpha-D-glucosamine</name>
        <dbReference type="ChEBI" id="CHEBI:57705"/>
    </ligand>
</feature>
<evidence type="ECO:0000313" key="15">
    <source>
        <dbReference type="Proteomes" id="UP000663929"/>
    </source>
</evidence>
<evidence type="ECO:0000256" key="11">
    <source>
        <dbReference type="SAM" id="Phobius"/>
    </source>
</evidence>
<dbReference type="KEGG" id="scor:J3U87_20860"/>
<dbReference type="CDD" id="cd03785">
    <property type="entry name" value="GT28_MurG"/>
    <property type="match status" value="1"/>
</dbReference>
<dbReference type="Pfam" id="PF04101">
    <property type="entry name" value="Glyco_tran_28_C"/>
    <property type="match status" value="1"/>
</dbReference>
<keyword evidence="15" id="KW-1185">Reference proteome</keyword>
<dbReference type="InterPro" id="IPR004276">
    <property type="entry name" value="GlycoTrans_28_N"/>
</dbReference>
<dbReference type="HAMAP" id="MF_00033">
    <property type="entry name" value="MurG"/>
    <property type="match status" value="1"/>
</dbReference>
<feature type="domain" description="Glycosyltransferase family 28 N-terminal" evidence="12">
    <location>
        <begin position="6"/>
        <end position="141"/>
    </location>
</feature>
<comment type="catalytic activity">
    <reaction evidence="10">
        <text>di-trans,octa-cis-undecaprenyl diphospho-N-acetyl-alpha-D-muramoyl-L-alanyl-D-glutamyl-meso-2,6-diaminopimeloyl-D-alanyl-D-alanine + UDP-N-acetyl-alpha-D-glucosamine = di-trans,octa-cis-undecaprenyl diphospho-[N-acetyl-alpha-D-glucosaminyl-(1-&gt;4)]-N-acetyl-alpha-D-muramoyl-L-alanyl-D-glutamyl-meso-2,6-diaminopimeloyl-D-alanyl-D-alanine + UDP + H(+)</text>
        <dbReference type="Rhea" id="RHEA:31227"/>
        <dbReference type="ChEBI" id="CHEBI:15378"/>
        <dbReference type="ChEBI" id="CHEBI:57705"/>
        <dbReference type="ChEBI" id="CHEBI:58223"/>
        <dbReference type="ChEBI" id="CHEBI:61387"/>
        <dbReference type="ChEBI" id="CHEBI:61388"/>
        <dbReference type="EC" id="2.4.1.227"/>
    </reaction>
</comment>
<feature type="transmembrane region" description="Helical" evidence="11">
    <location>
        <begin position="97"/>
        <end position="116"/>
    </location>
</feature>
<dbReference type="GO" id="GO:0005975">
    <property type="term" value="P:carbohydrate metabolic process"/>
    <property type="evidence" value="ECO:0007669"/>
    <property type="project" value="InterPro"/>
</dbReference>
<name>A0A8A4TFS5_SULCO</name>
<keyword evidence="4 10" id="KW-0808">Transferase</keyword>
<dbReference type="GO" id="GO:0071555">
    <property type="term" value="P:cell wall organization"/>
    <property type="evidence" value="ECO:0007669"/>
    <property type="project" value="UniProtKB-KW"/>
</dbReference>
<keyword evidence="7 10" id="KW-0472">Membrane</keyword>
<feature type="binding site" evidence="10">
    <location>
        <position position="243"/>
    </location>
    <ligand>
        <name>UDP-N-acetyl-alpha-D-glucosamine</name>
        <dbReference type="ChEBI" id="CHEBI:57705"/>
    </ligand>
</feature>
<dbReference type="AlphaFoldDB" id="A0A8A4TFS5"/>
<evidence type="ECO:0000256" key="1">
    <source>
        <dbReference type="ARBA" id="ARBA00022475"/>
    </source>
</evidence>
<evidence type="ECO:0000256" key="10">
    <source>
        <dbReference type="HAMAP-Rule" id="MF_00033"/>
    </source>
</evidence>
<dbReference type="RefSeq" id="WP_237377704.1">
    <property type="nucleotide sequence ID" value="NZ_CP071793.1"/>
</dbReference>
<organism evidence="14 15">
    <name type="scientific">Sulfidibacter corallicola</name>
    <dbReference type="NCBI Taxonomy" id="2818388"/>
    <lineage>
        <taxon>Bacteria</taxon>
        <taxon>Pseudomonadati</taxon>
        <taxon>Acidobacteriota</taxon>
        <taxon>Holophagae</taxon>
        <taxon>Acanthopleuribacterales</taxon>
        <taxon>Acanthopleuribacteraceae</taxon>
        <taxon>Sulfidibacter</taxon>
    </lineage>
</organism>
<comment type="subcellular location">
    <subcellularLocation>
        <location evidence="10">Cell membrane</location>
        <topology evidence="10">Peripheral membrane protein</topology>
        <orientation evidence="10">Cytoplasmic side</orientation>
    </subcellularLocation>
</comment>
<dbReference type="SUPFAM" id="SSF53756">
    <property type="entry name" value="UDP-Glycosyltransferase/glycogen phosphorylase"/>
    <property type="match status" value="1"/>
</dbReference>
<evidence type="ECO:0000256" key="7">
    <source>
        <dbReference type="ARBA" id="ARBA00023136"/>
    </source>
</evidence>
<dbReference type="NCBIfam" id="TIGR01133">
    <property type="entry name" value="murG"/>
    <property type="match status" value="1"/>
</dbReference>
<comment type="pathway">
    <text evidence="10">Cell wall biogenesis; peptidoglycan biosynthesis.</text>
</comment>
<dbReference type="PANTHER" id="PTHR21015">
    <property type="entry name" value="UDP-N-ACETYLGLUCOSAMINE--N-ACETYLMURAMYL-(PENTAPEPTIDE) PYROPHOSPHORYL-UNDECAPRENOL N-ACETYLGLUCOSAMINE TRANSFERASE 1"/>
    <property type="match status" value="1"/>
</dbReference>
<dbReference type="GO" id="GO:0051301">
    <property type="term" value="P:cell division"/>
    <property type="evidence" value="ECO:0007669"/>
    <property type="project" value="UniProtKB-KW"/>
</dbReference>
<keyword evidence="11" id="KW-0812">Transmembrane</keyword>
<dbReference type="GO" id="GO:0009252">
    <property type="term" value="P:peptidoglycan biosynthetic process"/>
    <property type="evidence" value="ECO:0007669"/>
    <property type="project" value="UniProtKB-UniRule"/>
</dbReference>
<dbReference type="InterPro" id="IPR006009">
    <property type="entry name" value="GlcNAc_MurG"/>
</dbReference>
<dbReference type="EC" id="2.4.1.227" evidence="10"/>
<dbReference type="Proteomes" id="UP000663929">
    <property type="component" value="Chromosome"/>
</dbReference>
<feature type="binding site" evidence="10">
    <location>
        <position position="126"/>
    </location>
    <ligand>
        <name>UDP-N-acetyl-alpha-D-glucosamine</name>
        <dbReference type="ChEBI" id="CHEBI:57705"/>
    </ligand>
</feature>
<keyword evidence="5 10" id="KW-0133">Cell shape</keyword>
<protein>
    <recommendedName>
        <fullName evidence="10">UDP-N-acetylglucosamine--N-acetylmuramyl-(pentapeptide) pyrophosphoryl-undecaprenol N-acetylglucosamine transferase</fullName>
        <ecNumber evidence="10">2.4.1.227</ecNumber>
    </recommendedName>
    <alternativeName>
        <fullName evidence="10">Undecaprenyl-PP-MurNAc-pentapeptide-UDPGlcNAc GlcNAc transferase</fullName>
    </alternativeName>
</protein>
<evidence type="ECO:0000256" key="6">
    <source>
        <dbReference type="ARBA" id="ARBA00022984"/>
    </source>
</evidence>
<evidence type="ECO:0000256" key="4">
    <source>
        <dbReference type="ARBA" id="ARBA00022679"/>
    </source>
</evidence>
<evidence type="ECO:0000256" key="3">
    <source>
        <dbReference type="ARBA" id="ARBA00022676"/>
    </source>
</evidence>
<sequence length="369" mass="38937">MSGCYMIAGGGTGGHIFPAIAIGEALLAANAATRVLFVGTAYGMEKDLIPKQGHTLLTLPVRGLLGKSLAHKAALLWRVPASLLLSLFYLLRFRPKVVIGVGGYASAPLLWTAALLRIPTMIQEQNAFPGLANRISSRVAKLACLGFGEAGTRLRCPSIVTGNPVRKDFKQGGTWSADRPILLVLGGSQGAAALNRILPELLAGVLTPDMNLRVVHQCGKAHEASVRAAYEGAAFQVEVVSFIEDLSKLMDDVRLVVCRSGASTIAELKLVGVPAVLVPFPRATHDHQTFNAKSLAACGAARLIPETELPQAGPILAELLASSESLANMAAAYPSPGPDSARVCAQLVHDLQHKRPLNDILKEHAAHVS</sequence>
<evidence type="ECO:0000259" key="13">
    <source>
        <dbReference type="Pfam" id="PF04101"/>
    </source>
</evidence>
<keyword evidence="1 10" id="KW-1003">Cell membrane</keyword>
<evidence type="ECO:0000259" key="12">
    <source>
        <dbReference type="Pfam" id="PF03033"/>
    </source>
</evidence>
<feature type="binding site" evidence="10">
    <location>
        <position position="166"/>
    </location>
    <ligand>
        <name>UDP-N-acetyl-alpha-D-glucosamine</name>
        <dbReference type="ChEBI" id="CHEBI:57705"/>
    </ligand>
</feature>
<keyword evidence="2 10" id="KW-0132">Cell division</keyword>
<dbReference type="EMBL" id="CP071793">
    <property type="protein sequence ID" value="QTD48042.1"/>
    <property type="molecule type" value="Genomic_DNA"/>
</dbReference>
<comment type="caution">
    <text evidence="10">Lacks conserved residue(s) required for the propagation of feature annotation.</text>
</comment>
<reference evidence="14" key="1">
    <citation type="submission" date="2021-03" db="EMBL/GenBank/DDBJ databases">
        <title>Acanthopleuribacteraceae sp. M133.</title>
        <authorList>
            <person name="Wang G."/>
        </authorList>
    </citation>
    <scope>NUCLEOTIDE SEQUENCE</scope>
    <source>
        <strain evidence="14">M133</strain>
    </source>
</reference>
<dbReference type="Pfam" id="PF03033">
    <property type="entry name" value="Glyco_transf_28"/>
    <property type="match status" value="1"/>
</dbReference>
<keyword evidence="11" id="KW-1133">Transmembrane helix</keyword>